<feature type="transmembrane region" description="Helical" evidence="7">
    <location>
        <begin position="132"/>
        <end position="153"/>
    </location>
</feature>
<feature type="domain" description="ABC3 transporter permease C-terminal" evidence="8">
    <location>
        <begin position="88"/>
        <end position="190"/>
    </location>
</feature>
<name>A0A076NNQ9_9CORY</name>
<dbReference type="STRING" id="156978.CIMIT_00520"/>
<dbReference type="OrthoDB" id="5118998at2"/>
<feature type="transmembrane region" description="Helical" evidence="7">
    <location>
        <begin position="416"/>
        <end position="440"/>
    </location>
</feature>
<reference evidence="9 11" key="1">
    <citation type="submission" date="2014-08" db="EMBL/GenBank/DDBJ databases">
        <title>Complete genome sequence of Corynebacterium imitans DSM 44264, isolated from a five-month-old boy with suspected pharyngeal diphtheria.</title>
        <authorList>
            <person name="Mollmann S."/>
            <person name="Albersmeier A."/>
            <person name="Ruckert C."/>
            <person name="Tauch A."/>
        </authorList>
    </citation>
    <scope>NUCLEOTIDE SEQUENCE [LARGE SCALE GENOMIC DNA]</scope>
    <source>
        <strain evidence="9 11">DSM 44264</strain>
    </source>
</reference>
<evidence type="ECO:0000256" key="1">
    <source>
        <dbReference type="ARBA" id="ARBA00004651"/>
    </source>
</evidence>
<keyword evidence="5 7" id="KW-0472">Membrane</keyword>
<feature type="transmembrane region" description="Helical" evidence="7">
    <location>
        <begin position="297"/>
        <end position="316"/>
    </location>
</feature>
<dbReference type="InterPro" id="IPR003838">
    <property type="entry name" value="ABC3_permease_C"/>
</dbReference>
<reference evidence="10 12" key="2">
    <citation type="submission" date="2017-06" db="EMBL/GenBank/DDBJ databases">
        <authorList>
            <consortium name="Pathogen Informatics"/>
        </authorList>
    </citation>
    <scope>NUCLEOTIDE SEQUENCE [LARGE SCALE GENOMIC DNA]</scope>
    <source>
        <strain evidence="10 12">NCTC13015</strain>
    </source>
</reference>
<evidence type="ECO:0000313" key="9">
    <source>
        <dbReference type="EMBL" id="AIJ32607.1"/>
    </source>
</evidence>
<keyword evidence="4 7" id="KW-1133">Transmembrane helix</keyword>
<evidence type="ECO:0000256" key="4">
    <source>
        <dbReference type="ARBA" id="ARBA00022989"/>
    </source>
</evidence>
<evidence type="ECO:0000256" key="6">
    <source>
        <dbReference type="SAM" id="MobiDB-lite"/>
    </source>
</evidence>
<evidence type="ECO:0000313" key="10">
    <source>
        <dbReference type="EMBL" id="SNV53307.1"/>
    </source>
</evidence>
<feature type="transmembrane region" description="Helical" evidence="7">
    <location>
        <begin position="31"/>
        <end position="51"/>
    </location>
</feature>
<evidence type="ECO:0000313" key="12">
    <source>
        <dbReference type="Proteomes" id="UP000215374"/>
    </source>
</evidence>
<gene>
    <name evidence="9" type="ORF">CIMIT_00520</name>
    <name evidence="10" type="ORF">SAMEA4535761_00168</name>
</gene>
<dbReference type="EMBL" id="LT906467">
    <property type="protein sequence ID" value="SNV53307.1"/>
    <property type="molecule type" value="Genomic_DNA"/>
</dbReference>
<organism evidence="9 11">
    <name type="scientific">Corynebacterium imitans</name>
    <dbReference type="NCBI Taxonomy" id="156978"/>
    <lineage>
        <taxon>Bacteria</taxon>
        <taxon>Bacillati</taxon>
        <taxon>Actinomycetota</taxon>
        <taxon>Actinomycetes</taxon>
        <taxon>Mycobacteriales</taxon>
        <taxon>Corynebacteriaceae</taxon>
        <taxon>Corynebacterium</taxon>
    </lineage>
</organism>
<keyword evidence="3 7" id="KW-0812">Transmembrane</keyword>
<evidence type="ECO:0000256" key="7">
    <source>
        <dbReference type="SAM" id="Phobius"/>
    </source>
</evidence>
<dbReference type="Pfam" id="PF02687">
    <property type="entry name" value="FtsX"/>
    <property type="match status" value="1"/>
</dbReference>
<protein>
    <submittedName>
        <fullName evidence="10">FtsX-like permease family</fullName>
    </submittedName>
</protein>
<feature type="transmembrane region" description="Helical" evidence="7">
    <location>
        <begin position="336"/>
        <end position="360"/>
    </location>
</feature>
<sequence>MSATTLMTATRVRSKEASSQRGSGERWVRKLSVAALAVATWMLCTLAGGTWMFVQRDRQYPNLGGDIDIPLLYIGLALFACALLVPTLLTLLTQAARADLSGREQQLAVLRLVGATAGEVRGMMILEALRRALVGLSIGTVAYLASVPAWSALSFQGTQIGTWEMFTWWVVPIAWAAVALLAAGSVWRALQQVAVTPLGVTKRVPHPGQKAITTVCAVAAAIGLYTWLARHPVAPEADFVDVLVALVVFIGFLVVNTLIAVGVIQIVARFSYRIPGAYNYVATRRVGRGAKNTWRRCSALFFVAFTAGVAGAFQGIAESEVAPEEALIVQDLPKGIAITVLFGAILLVLFTLLTQALAVVEQKQLTKSLHFIGAAPTFHTKVAVREIGVPMVVAALLGFGQGALVGLAMVGATPDGIATVLFFGALIALALVGCVGAVVVSGRLREKVLAETGRSND</sequence>
<feature type="region of interest" description="Disordered" evidence="6">
    <location>
        <begin position="1"/>
        <end position="21"/>
    </location>
</feature>
<evidence type="ECO:0000256" key="5">
    <source>
        <dbReference type="ARBA" id="ARBA00023136"/>
    </source>
</evidence>
<dbReference type="Proteomes" id="UP000028780">
    <property type="component" value="Chromosome"/>
</dbReference>
<keyword evidence="11" id="KW-1185">Reference proteome</keyword>
<evidence type="ECO:0000256" key="3">
    <source>
        <dbReference type="ARBA" id="ARBA00022692"/>
    </source>
</evidence>
<dbReference type="eggNOG" id="COG0577">
    <property type="taxonomic scope" value="Bacteria"/>
</dbReference>
<dbReference type="AlphaFoldDB" id="A0A076NNQ9"/>
<dbReference type="GO" id="GO:0005886">
    <property type="term" value="C:plasma membrane"/>
    <property type="evidence" value="ECO:0007669"/>
    <property type="project" value="UniProtKB-SubCell"/>
</dbReference>
<feature type="transmembrane region" description="Helical" evidence="7">
    <location>
        <begin position="165"/>
        <end position="190"/>
    </location>
</feature>
<evidence type="ECO:0000256" key="2">
    <source>
        <dbReference type="ARBA" id="ARBA00022475"/>
    </source>
</evidence>
<feature type="transmembrane region" description="Helical" evidence="7">
    <location>
        <begin position="242"/>
        <end position="264"/>
    </location>
</feature>
<feature type="transmembrane region" description="Helical" evidence="7">
    <location>
        <begin position="71"/>
        <end position="93"/>
    </location>
</feature>
<dbReference type="EMBL" id="CP009211">
    <property type="protein sequence ID" value="AIJ32607.1"/>
    <property type="molecule type" value="Genomic_DNA"/>
</dbReference>
<dbReference type="Proteomes" id="UP000215374">
    <property type="component" value="Chromosome 1"/>
</dbReference>
<keyword evidence="2" id="KW-1003">Cell membrane</keyword>
<feature type="transmembrane region" description="Helical" evidence="7">
    <location>
        <begin position="211"/>
        <end position="230"/>
    </location>
</feature>
<evidence type="ECO:0000313" key="11">
    <source>
        <dbReference type="Proteomes" id="UP000028780"/>
    </source>
</evidence>
<proteinExistence type="predicted"/>
<dbReference type="RefSeq" id="WP_038587678.1">
    <property type="nucleotide sequence ID" value="NZ_CP009211.1"/>
</dbReference>
<evidence type="ECO:0000259" key="8">
    <source>
        <dbReference type="Pfam" id="PF02687"/>
    </source>
</evidence>
<feature type="transmembrane region" description="Helical" evidence="7">
    <location>
        <begin position="387"/>
        <end position="410"/>
    </location>
</feature>
<dbReference type="KEGG" id="cii:CIMIT_00520"/>
<comment type="subcellular location">
    <subcellularLocation>
        <location evidence="1">Cell membrane</location>
        <topology evidence="1">Multi-pass membrane protein</topology>
    </subcellularLocation>
</comment>
<dbReference type="HOGENOM" id="CLU_019122_1_0_11"/>
<accession>A0A076NNQ9</accession>